<dbReference type="Proteomes" id="UP000197138">
    <property type="component" value="Unassembled WGS sequence"/>
</dbReference>
<gene>
    <name evidence="1" type="ORF">CDL15_Pgr015087</name>
</gene>
<accession>A0A218X0D7</accession>
<dbReference type="AlphaFoldDB" id="A0A218X0D7"/>
<proteinExistence type="predicted"/>
<protein>
    <submittedName>
        <fullName evidence="1">Uncharacterized protein</fullName>
    </submittedName>
</protein>
<name>A0A218X0D7_PUNGR</name>
<reference evidence="2" key="1">
    <citation type="journal article" date="2017" name="Plant J.">
        <title>The pomegranate (Punica granatum L.) genome and the genomics of punicalagin biosynthesis.</title>
        <authorList>
            <person name="Qin G."/>
            <person name="Xu C."/>
            <person name="Ming R."/>
            <person name="Tang H."/>
            <person name="Guyot R."/>
            <person name="Kramer E.M."/>
            <person name="Hu Y."/>
            <person name="Yi X."/>
            <person name="Qi Y."/>
            <person name="Xu X."/>
            <person name="Gao Z."/>
            <person name="Pan H."/>
            <person name="Jian J."/>
            <person name="Tian Y."/>
            <person name="Yue Z."/>
            <person name="Xu Y."/>
        </authorList>
    </citation>
    <scope>NUCLEOTIDE SEQUENCE [LARGE SCALE GENOMIC DNA]</scope>
    <source>
        <strain evidence="2">cv. Dabenzi</strain>
    </source>
</reference>
<sequence length="67" mass="7341">MGGTSDSPSTELDDFSSDTAKAFFALPAIYAVTEKTSSRVHIRPVREEEELTNWTLVSLYSAMVANV</sequence>
<dbReference type="EMBL" id="MTKT01002501">
    <property type="protein sequence ID" value="OWM78268.1"/>
    <property type="molecule type" value="Genomic_DNA"/>
</dbReference>
<organism evidence="1 2">
    <name type="scientific">Punica granatum</name>
    <name type="common">Pomegranate</name>
    <dbReference type="NCBI Taxonomy" id="22663"/>
    <lineage>
        <taxon>Eukaryota</taxon>
        <taxon>Viridiplantae</taxon>
        <taxon>Streptophyta</taxon>
        <taxon>Embryophyta</taxon>
        <taxon>Tracheophyta</taxon>
        <taxon>Spermatophyta</taxon>
        <taxon>Magnoliopsida</taxon>
        <taxon>eudicotyledons</taxon>
        <taxon>Gunneridae</taxon>
        <taxon>Pentapetalae</taxon>
        <taxon>rosids</taxon>
        <taxon>malvids</taxon>
        <taxon>Myrtales</taxon>
        <taxon>Lythraceae</taxon>
        <taxon>Punica</taxon>
    </lineage>
</organism>
<evidence type="ECO:0000313" key="1">
    <source>
        <dbReference type="EMBL" id="OWM78268.1"/>
    </source>
</evidence>
<comment type="caution">
    <text evidence="1">The sequence shown here is derived from an EMBL/GenBank/DDBJ whole genome shotgun (WGS) entry which is preliminary data.</text>
</comment>
<evidence type="ECO:0000313" key="2">
    <source>
        <dbReference type="Proteomes" id="UP000197138"/>
    </source>
</evidence>